<protein>
    <submittedName>
        <fullName evidence="1">1805_t:CDS:1</fullName>
    </submittedName>
</protein>
<evidence type="ECO:0000313" key="2">
    <source>
        <dbReference type="Proteomes" id="UP000789860"/>
    </source>
</evidence>
<feature type="non-terminal residue" evidence="1">
    <location>
        <position position="1"/>
    </location>
</feature>
<reference evidence="1" key="1">
    <citation type="submission" date="2021-06" db="EMBL/GenBank/DDBJ databases">
        <authorList>
            <person name="Kallberg Y."/>
            <person name="Tangrot J."/>
            <person name="Rosling A."/>
        </authorList>
    </citation>
    <scope>NUCLEOTIDE SEQUENCE</scope>
    <source>
        <strain evidence="1">AU212A</strain>
    </source>
</reference>
<evidence type="ECO:0000313" key="1">
    <source>
        <dbReference type="EMBL" id="CAG8563431.1"/>
    </source>
</evidence>
<name>A0ACA9M2E9_9GLOM</name>
<dbReference type="Proteomes" id="UP000789860">
    <property type="component" value="Unassembled WGS sequence"/>
</dbReference>
<organism evidence="1 2">
    <name type="scientific">Scutellospora calospora</name>
    <dbReference type="NCBI Taxonomy" id="85575"/>
    <lineage>
        <taxon>Eukaryota</taxon>
        <taxon>Fungi</taxon>
        <taxon>Fungi incertae sedis</taxon>
        <taxon>Mucoromycota</taxon>
        <taxon>Glomeromycotina</taxon>
        <taxon>Glomeromycetes</taxon>
        <taxon>Diversisporales</taxon>
        <taxon>Gigasporaceae</taxon>
        <taxon>Scutellospora</taxon>
    </lineage>
</organism>
<gene>
    <name evidence="1" type="ORF">SCALOS_LOCUS5592</name>
</gene>
<sequence length="186" mass="21187">GGDLALIQSFINSIGESLFALKNVNSLYITSDVQQTFENKLPGPFPLPLVSYLYCFVFTEFRQTLLKLQERYSGIFELYVGVNRKIIVGDPGLLDVIYDKSSDSIFQKCIIPGAVSLGMEDIGINLKNYMTSINDVIEEMFDENDQRKNFELDLNIWILEIFAKDDVDIVTLQFPTALDTQDMRVF</sequence>
<proteinExistence type="predicted"/>
<dbReference type="EMBL" id="CAJVPM010009357">
    <property type="protein sequence ID" value="CAG8563431.1"/>
    <property type="molecule type" value="Genomic_DNA"/>
</dbReference>
<accession>A0ACA9M2E9</accession>
<comment type="caution">
    <text evidence="1">The sequence shown here is derived from an EMBL/GenBank/DDBJ whole genome shotgun (WGS) entry which is preliminary data.</text>
</comment>
<keyword evidence="2" id="KW-1185">Reference proteome</keyword>